<feature type="transmembrane region" description="Helical" evidence="8">
    <location>
        <begin position="207"/>
        <end position="231"/>
    </location>
</feature>
<dbReference type="InterPro" id="IPR019127">
    <property type="entry name" value="Exosortase"/>
</dbReference>
<dbReference type="InterPro" id="IPR013426">
    <property type="entry name" value="EpsH-like"/>
</dbReference>
<gene>
    <name evidence="10" type="primary">xrtA</name>
    <name evidence="10" type="ORF">ACFFJP_07945</name>
</gene>
<name>A0ABV6BBN8_9GAMM</name>
<feature type="transmembrane region" description="Helical" evidence="8">
    <location>
        <begin position="182"/>
        <end position="200"/>
    </location>
</feature>
<sequence>MSQFKPVQFYLLLSAVLLGWSFVFWPTLQSMEKIWQDSDTYTHCYLIPLISAWLLYDRRELITAMPRPTLLPLVAVIACCSIWLVGYIADINTLTHFSAIVSLQLLLLSLLGWKLGYQVAFPLFYLIFMVPFGDALNPPLQDITADASVLLLQWSGIPVLREGLYLTTPVGQFEVAEACSGLRFLIASLAIGAVFSYLTYQRWWKHLLFMCSIVLFSVVANCFRAFFLIWIGETSQMQYGFGVDHFIYGWFFFALVMFLMFWLGGKCADPQPSPLPSVNSVRPAPTLMVFSAGMTILILSFGMRFQISVTATPDQPSVAAVPTGLIAQTGTSWQPGFFDGLKRLQAVDDSGVQYLFAQFGHKQDKGELIGWKNNLYQRRQWRVMQDQLMSVQDKPVALLELRNSSGDFQTLAFYYRVGSRQTTSELTAKWYQVQALLLNESSFSEVRAVLFTSRLADLPPAHLQRALAQLEVIH</sequence>
<dbReference type="EMBL" id="JBHLXP010000001">
    <property type="protein sequence ID" value="MFC0048222.1"/>
    <property type="molecule type" value="Genomic_DNA"/>
</dbReference>
<evidence type="ECO:0000256" key="3">
    <source>
        <dbReference type="ARBA" id="ARBA00022670"/>
    </source>
</evidence>
<keyword evidence="5 10" id="KW-0378">Hydrolase</keyword>
<organism evidence="10 11">
    <name type="scientific">Rheinheimera tilapiae</name>
    <dbReference type="NCBI Taxonomy" id="875043"/>
    <lineage>
        <taxon>Bacteria</taxon>
        <taxon>Pseudomonadati</taxon>
        <taxon>Pseudomonadota</taxon>
        <taxon>Gammaproteobacteria</taxon>
        <taxon>Chromatiales</taxon>
        <taxon>Chromatiaceae</taxon>
        <taxon>Rheinheimera</taxon>
    </lineage>
</organism>
<feature type="domain" description="Methanolan biosynthesis EpsI" evidence="9">
    <location>
        <begin position="354"/>
        <end position="439"/>
    </location>
</feature>
<accession>A0ABV6BBN8</accession>
<dbReference type="Proteomes" id="UP001589813">
    <property type="component" value="Unassembled WGS sequence"/>
</dbReference>
<evidence type="ECO:0000256" key="1">
    <source>
        <dbReference type="ARBA" id="ARBA00004651"/>
    </source>
</evidence>
<dbReference type="RefSeq" id="WP_377242201.1">
    <property type="nucleotide sequence ID" value="NZ_JBHLXP010000001.1"/>
</dbReference>
<keyword evidence="3" id="KW-0645">Protease</keyword>
<keyword evidence="7 8" id="KW-0472">Membrane</keyword>
<evidence type="ECO:0000256" key="2">
    <source>
        <dbReference type="ARBA" id="ARBA00022475"/>
    </source>
</evidence>
<evidence type="ECO:0000256" key="6">
    <source>
        <dbReference type="ARBA" id="ARBA00022989"/>
    </source>
</evidence>
<protein>
    <submittedName>
        <fullName evidence="10">Exosortase A</fullName>
        <ecNumber evidence="10">3.4.22.-</ecNumber>
    </submittedName>
</protein>
<dbReference type="Pfam" id="PF09721">
    <property type="entry name" value="Exosortase_EpsH"/>
    <property type="match status" value="1"/>
</dbReference>
<dbReference type="GO" id="GO:0016787">
    <property type="term" value="F:hydrolase activity"/>
    <property type="evidence" value="ECO:0007669"/>
    <property type="project" value="UniProtKB-KW"/>
</dbReference>
<feature type="transmembrane region" description="Helical" evidence="8">
    <location>
        <begin position="286"/>
        <end position="307"/>
    </location>
</feature>
<feature type="transmembrane region" description="Helical" evidence="8">
    <location>
        <begin position="246"/>
        <end position="265"/>
    </location>
</feature>
<keyword evidence="6 8" id="KW-1133">Transmembrane helix</keyword>
<evidence type="ECO:0000256" key="5">
    <source>
        <dbReference type="ARBA" id="ARBA00022801"/>
    </source>
</evidence>
<dbReference type="InterPro" id="IPR017540">
    <property type="entry name" value="Exosortase-1"/>
</dbReference>
<dbReference type="Pfam" id="PF11984">
    <property type="entry name" value="DUF3485"/>
    <property type="match status" value="1"/>
</dbReference>
<proteinExistence type="predicted"/>
<evidence type="ECO:0000313" key="11">
    <source>
        <dbReference type="Proteomes" id="UP001589813"/>
    </source>
</evidence>
<keyword evidence="2" id="KW-1003">Cell membrane</keyword>
<dbReference type="InterPro" id="IPR026392">
    <property type="entry name" value="Exo/Archaeosortase_dom"/>
</dbReference>
<feature type="transmembrane region" description="Helical" evidence="8">
    <location>
        <begin position="68"/>
        <end position="88"/>
    </location>
</feature>
<dbReference type="NCBIfam" id="TIGR04178">
    <property type="entry name" value="exo_archaeo"/>
    <property type="match status" value="1"/>
</dbReference>
<evidence type="ECO:0000256" key="7">
    <source>
        <dbReference type="ARBA" id="ARBA00023136"/>
    </source>
</evidence>
<evidence type="ECO:0000313" key="10">
    <source>
        <dbReference type="EMBL" id="MFC0048222.1"/>
    </source>
</evidence>
<evidence type="ECO:0000256" key="8">
    <source>
        <dbReference type="SAM" id="Phobius"/>
    </source>
</evidence>
<dbReference type="NCBIfam" id="TIGR03109">
    <property type="entry name" value="exosort_XrtA"/>
    <property type="match status" value="1"/>
</dbReference>
<feature type="transmembrane region" description="Helical" evidence="8">
    <location>
        <begin position="7"/>
        <end position="28"/>
    </location>
</feature>
<dbReference type="EC" id="3.4.22.-" evidence="10"/>
<reference evidence="10 11" key="1">
    <citation type="submission" date="2024-09" db="EMBL/GenBank/DDBJ databases">
        <authorList>
            <person name="Sun Q."/>
            <person name="Mori K."/>
        </authorList>
    </citation>
    <scope>NUCLEOTIDE SEQUENCE [LARGE SCALE GENOMIC DNA]</scope>
    <source>
        <strain evidence="10 11">KCTC 23315</strain>
    </source>
</reference>
<comment type="caution">
    <text evidence="10">The sequence shown here is derived from an EMBL/GenBank/DDBJ whole genome shotgun (WGS) entry which is preliminary data.</text>
</comment>
<dbReference type="InterPro" id="IPR014263">
    <property type="entry name" value="Methanolan_biosynth_EpsI"/>
</dbReference>
<keyword evidence="11" id="KW-1185">Reference proteome</keyword>
<evidence type="ECO:0000256" key="4">
    <source>
        <dbReference type="ARBA" id="ARBA00022692"/>
    </source>
</evidence>
<feature type="transmembrane region" description="Helical" evidence="8">
    <location>
        <begin position="40"/>
        <end position="56"/>
    </location>
</feature>
<keyword evidence="4 8" id="KW-0812">Transmembrane</keyword>
<evidence type="ECO:0000259" key="9">
    <source>
        <dbReference type="Pfam" id="PF11984"/>
    </source>
</evidence>
<dbReference type="NCBIfam" id="TIGR02602">
    <property type="entry name" value="8TM_EpsH"/>
    <property type="match status" value="1"/>
</dbReference>
<comment type="subcellular location">
    <subcellularLocation>
        <location evidence="1">Cell membrane</location>
        <topology evidence="1">Multi-pass membrane protein</topology>
    </subcellularLocation>
</comment>